<keyword evidence="2" id="KW-1185">Reference proteome</keyword>
<protein>
    <recommendedName>
        <fullName evidence="3">CpXC domain-containing protein</fullName>
    </recommendedName>
</protein>
<evidence type="ECO:0000313" key="2">
    <source>
        <dbReference type="Proteomes" id="UP001180081"/>
    </source>
</evidence>
<evidence type="ECO:0008006" key="3">
    <source>
        <dbReference type="Google" id="ProtNLM"/>
    </source>
</evidence>
<reference evidence="1" key="2">
    <citation type="submission" date="2023-06" db="EMBL/GenBank/DDBJ databases">
        <authorList>
            <person name="Lucena T."/>
            <person name="Sun Q."/>
        </authorList>
    </citation>
    <scope>NUCLEOTIDE SEQUENCE</scope>
    <source>
        <strain evidence="1">CECT 7703</strain>
    </source>
</reference>
<name>A0ABT8B0E3_9NEIS</name>
<evidence type="ECO:0000313" key="1">
    <source>
        <dbReference type="EMBL" id="MDN3575305.1"/>
    </source>
</evidence>
<proteinExistence type="predicted"/>
<gene>
    <name evidence="1" type="ORF">QWZ03_00780</name>
</gene>
<dbReference type="Proteomes" id="UP001180081">
    <property type="component" value="Unassembled WGS sequence"/>
</dbReference>
<comment type="caution">
    <text evidence="1">The sequence shown here is derived from an EMBL/GenBank/DDBJ whole genome shotgun (WGS) entry which is preliminary data.</text>
</comment>
<accession>A0ABT8B0E3</accession>
<sequence>MRPGSTKVVACTHCRAWLRCQALDLAVRQSAEVWSDLRVRHAFWSTPVDIVACPVCRELFRRRDAVEVGVLPSSIEALDFKVNDGWRLLPRFGKARELAQLERFMAAPLAEELPADQVEAALATMAEGVPDDEMDLRLQQWRHHNDLRRAEPGREWLRIEPLFLINAQRLLSLLVIGGELQQLLAAEINRELGQFHTAMQCLSRVQKGYGHQKVALMSWIVEGRTELQVYY</sequence>
<organism evidence="1 2">
    <name type="scientific">Chitinimonas viridis</name>
    <dbReference type="NCBI Taxonomy" id="664880"/>
    <lineage>
        <taxon>Bacteria</taxon>
        <taxon>Pseudomonadati</taxon>
        <taxon>Pseudomonadota</taxon>
        <taxon>Betaproteobacteria</taxon>
        <taxon>Neisseriales</taxon>
        <taxon>Chitinibacteraceae</taxon>
        <taxon>Chitinimonas</taxon>
    </lineage>
</organism>
<dbReference type="RefSeq" id="WP_290330979.1">
    <property type="nucleotide sequence ID" value="NZ_JAUFPU010000001.1"/>
</dbReference>
<dbReference type="EMBL" id="JAUFPU010000001">
    <property type="protein sequence ID" value="MDN3575305.1"/>
    <property type="molecule type" value="Genomic_DNA"/>
</dbReference>
<reference evidence="1" key="1">
    <citation type="journal article" date="2014" name="Int. J. Syst. Evol. Microbiol.">
        <title>Complete genome of a new Firmicutes species belonging to the dominant human colonic microbiota ('Ruminococcus bicirculans') reveals two chromosomes and a selective capacity to utilize plant glucans.</title>
        <authorList>
            <consortium name="NISC Comparative Sequencing Program"/>
            <person name="Wegmann U."/>
            <person name="Louis P."/>
            <person name="Goesmann A."/>
            <person name="Henrissat B."/>
            <person name="Duncan S.H."/>
            <person name="Flint H.J."/>
        </authorList>
    </citation>
    <scope>NUCLEOTIDE SEQUENCE</scope>
    <source>
        <strain evidence="1">CECT 7703</strain>
    </source>
</reference>